<dbReference type="PANTHER" id="PTHR15452">
    <property type="entry name" value="LEUKOCYTE-SPECIFIC TRANSCRIPT 1 PROTEIN"/>
    <property type="match status" value="1"/>
</dbReference>
<dbReference type="GO" id="GO:0016020">
    <property type="term" value="C:membrane"/>
    <property type="evidence" value="ECO:0007669"/>
    <property type="project" value="InterPro"/>
</dbReference>
<name>A0A8B7V0M0_CASCN</name>
<evidence type="ECO:0000313" key="3">
    <source>
        <dbReference type="RefSeq" id="XP_020025278.1"/>
    </source>
</evidence>
<keyword evidence="1" id="KW-0472">Membrane</keyword>
<dbReference type="PANTHER" id="PTHR15452:SF5">
    <property type="entry name" value="LEUKOCYTE-SPECIFIC TRANSCRIPT 1 PROTEIN"/>
    <property type="match status" value="1"/>
</dbReference>
<dbReference type="KEGG" id="ccan:109690385"/>
<keyword evidence="1" id="KW-1133">Transmembrane helix</keyword>
<dbReference type="OrthoDB" id="9717492at2759"/>
<dbReference type="RefSeq" id="XP_020025278.1">
    <property type="nucleotide sequence ID" value="XM_020169689.1"/>
</dbReference>
<dbReference type="Pfam" id="PF05083">
    <property type="entry name" value="LST1"/>
    <property type="match status" value="1"/>
</dbReference>
<organism evidence="3">
    <name type="scientific">Castor canadensis</name>
    <name type="common">American beaver</name>
    <dbReference type="NCBI Taxonomy" id="51338"/>
    <lineage>
        <taxon>Eukaryota</taxon>
        <taxon>Metazoa</taxon>
        <taxon>Chordata</taxon>
        <taxon>Craniata</taxon>
        <taxon>Vertebrata</taxon>
        <taxon>Euteleostomi</taxon>
        <taxon>Mammalia</taxon>
        <taxon>Eutheria</taxon>
        <taxon>Euarchontoglires</taxon>
        <taxon>Glires</taxon>
        <taxon>Rodentia</taxon>
        <taxon>Castorimorpha</taxon>
        <taxon>Castoridae</taxon>
        <taxon>Castor</taxon>
    </lineage>
</organism>
<dbReference type="GeneID" id="109690385"/>
<keyword evidence="1" id="KW-0812">Transmembrane</keyword>
<feature type="transmembrane region" description="Helical" evidence="1">
    <location>
        <begin position="17"/>
        <end position="41"/>
    </location>
</feature>
<sequence>MSDCNSQWQLNMDHQPLFWGLGLGGLLLLLVIIVSICLCRLHRRVKRLEKSQAQLPEQEPHYASLQRLPVSSSDHVDGEGEGIKEDPSTDYACIAKNRST</sequence>
<evidence type="ECO:0000256" key="1">
    <source>
        <dbReference type="SAM" id="Phobius"/>
    </source>
</evidence>
<dbReference type="CTD" id="7940"/>
<keyword evidence="2" id="KW-1185">Reference proteome</keyword>
<dbReference type="GO" id="GO:0006955">
    <property type="term" value="P:immune response"/>
    <property type="evidence" value="ECO:0007669"/>
    <property type="project" value="InterPro"/>
</dbReference>
<protein>
    <submittedName>
        <fullName evidence="3">Leukocyte-specific transcript 1 protein isoform X1</fullName>
    </submittedName>
</protein>
<dbReference type="GO" id="GO:0016358">
    <property type="term" value="P:dendrite development"/>
    <property type="evidence" value="ECO:0007669"/>
    <property type="project" value="TreeGrafter"/>
</dbReference>
<dbReference type="InterPro" id="IPR007775">
    <property type="entry name" value="Leukocyte-sp_tscrpt_1_LST1"/>
</dbReference>
<evidence type="ECO:0000313" key="2">
    <source>
        <dbReference type="Proteomes" id="UP001732720"/>
    </source>
</evidence>
<reference evidence="3" key="1">
    <citation type="submission" date="2025-08" db="UniProtKB">
        <authorList>
            <consortium name="RefSeq"/>
        </authorList>
    </citation>
    <scope>IDENTIFICATION</scope>
    <source>
        <tissue evidence="3">Leukocyte</tissue>
    </source>
</reference>
<dbReference type="AlphaFoldDB" id="A0A8B7V0M0"/>
<gene>
    <name evidence="3" type="primary">Lst1</name>
</gene>
<accession>A0A8B7V0M0</accession>
<dbReference type="RefSeq" id="XP_020025278.1">
    <property type="nucleotide sequence ID" value="XM_020169689.2"/>
</dbReference>
<dbReference type="GO" id="GO:0000902">
    <property type="term" value="P:cell morphogenesis"/>
    <property type="evidence" value="ECO:0007669"/>
    <property type="project" value="InterPro"/>
</dbReference>
<proteinExistence type="predicted"/>
<dbReference type="Proteomes" id="UP001732720">
    <property type="component" value="Chromosome 8"/>
</dbReference>